<evidence type="ECO:0000313" key="1">
    <source>
        <dbReference type="EMBL" id="MPM10650.1"/>
    </source>
</evidence>
<dbReference type="AlphaFoldDB" id="A0A644X3C3"/>
<accession>A0A644X3C3</accession>
<comment type="caution">
    <text evidence="1">The sequence shown here is derived from an EMBL/GenBank/DDBJ whole genome shotgun (WGS) entry which is preliminary data.</text>
</comment>
<protein>
    <submittedName>
        <fullName evidence="1">Uncharacterized protein</fullName>
    </submittedName>
</protein>
<gene>
    <name evidence="1" type="ORF">SDC9_56984</name>
</gene>
<reference evidence="1" key="1">
    <citation type="submission" date="2019-08" db="EMBL/GenBank/DDBJ databases">
        <authorList>
            <person name="Kucharzyk K."/>
            <person name="Murdoch R.W."/>
            <person name="Higgins S."/>
            <person name="Loffler F."/>
        </authorList>
    </citation>
    <scope>NUCLEOTIDE SEQUENCE</scope>
</reference>
<name>A0A644X3C3_9ZZZZ</name>
<dbReference type="EMBL" id="VSSQ01001722">
    <property type="protein sequence ID" value="MPM10650.1"/>
    <property type="molecule type" value="Genomic_DNA"/>
</dbReference>
<sequence length="63" mass="7040">MDNGPVMFPMLLMLEKIGAGSLMPDIIMKIPINTAKIDGFNITLNISFLISFLFREPLKSRSP</sequence>
<proteinExistence type="predicted"/>
<organism evidence="1">
    <name type="scientific">bioreactor metagenome</name>
    <dbReference type="NCBI Taxonomy" id="1076179"/>
    <lineage>
        <taxon>unclassified sequences</taxon>
        <taxon>metagenomes</taxon>
        <taxon>ecological metagenomes</taxon>
    </lineage>
</organism>